<dbReference type="SUPFAM" id="SSF54862">
    <property type="entry name" value="4Fe-4S ferredoxins"/>
    <property type="match status" value="1"/>
</dbReference>
<protein>
    <recommendedName>
        <fullName evidence="4">Ferredoxin</fullName>
    </recommendedName>
</protein>
<evidence type="ECO:0000256" key="3">
    <source>
        <dbReference type="ARBA" id="ARBA00023014"/>
    </source>
</evidence>
<dbReference type="GO" id="GO:0005506">
    <property type="term" value="F:iron ion binding"/>
    <property type="evidence" value="ECO:0007669"/>
    <property type="project" value="UniProtKB-UniRule"/>
</dbReference>
<dbReference type="EMBL" id="PEXQ01000054">
    <property type="protein sequence ID" value="PIU15000.1"/>
    <property type="molecule type" value="Genomic_DNA"/>
</dbReference>
<gene>
    <name evidence="6" type="ORF">COT20_02190</name>
</gene>
<dbReference type="AlphaFoldDB" id="A0A2M6XUB7"/>
<organism evidence="6 7">
    <name type="scientific">bacterium (Candidatus Gribaldobacteria) CG08_land_8_20_14_0_20_39_15</name>
    <dbReference type="NCBI Taxonomy" id="2014273"/>
    <lineage>
        <taxon>Bacteria</taxon>
        <taxon>Candidatus Gribaldobacteria</taxon>
    </lineage>
</organism>
<evidence type="ECO:0000313" key="6">
    <source>
        <dbReference type="EMBL" id="PIU15000.1"/>
    </source>
</evidence>
<keyword evidence="2 4" id="KW-0408">Iron</keyword>
<keyword evidence="4" id="KW-0249">Electron transport</keyword>
<keyword evidence="3 4" id="KW-0411">Iron-sulfur</keyword>
<sequence length="68" mass="7126">MLIKIVQSKCIGCGTCSALCSAYFELAGDGKAILKQSTAPQKDQLEVSEIGCAKEAADCCPTQCIVIK</sequence>
<evidence type="ECO:0000256" key="1">
    <source>
        <dbReference type="ARBA" id="ARBA00022723"/>
    </source>
</evidence>
<dbReference type="GO" id="GO:0051536">
    <property type="term" value="F:iron-sulfur cluster binding"/>
    <property type="evidence" value="ECO:0007669"/>
    <property type="project" value="UniProtKB-KW"/>
</dbReference>
<dbReference type="PROSITE" id="PS51379">
    <property type="entry name" value="4FE4S_FER_2"/>
    <property type="match status" value="1"/>
</dbReference>
<dbReference type="InterPro" id="IPR017896">
    <property type="entry name" value="4Fe4S_Fe-S-bd"/>
</dbReference>
<proteinExistence type="predicted"/>
<dbReference type="PRINTS" id="PR00352">
    <property type="entry name" value="3FE4SFRDOXIN"/>
</dbReference>
<dbReference type="InterPro" id="IPR001080">
    <property type="entry name" value="3Fe4S_ferredoxin"/>
</dbReference>
<dbReference type="Proteomes" id="UP000229784">
    <property type="component" value="Unassembled WGS sequence"/>
</dbReference>
<evidence type="ECO:0000313" key="7">
    <source>
        <dbReference type="Proteomes" id="UP000229784"/>
    </source>
</evidence>
<dbReference type="Gene3D" id="3.30.70.20">
    <property type="match status" value="1"/>
</dbReference>
<dbReference type="GO" id="GO:0009055">
    <property type="term" value="F:electron transfer activity"/>
    <property type="evidence" value="ECO:0007669"/>
    <property type="project" value="UniProtKB-UniRule"/>
</dbReference>
<name>A0A2M6XUB7_9BACT</name>
<evidence type="ECO:0000259" key="5">
    <source>
        <dbReference type="PROSITE" id="PS51379"/>
    </source>
</evidence>
<accession>A0A2M6XUB7</accession>
<comment type="caution">
    <text evidence="6">The sequence shown here is derived from an EMBL/GenBank/DDBJ whole genome shotgun (WGS) entry which is preliminary data.</text>
</comment>
<keyword evidence="4" id="KW-0813">Transport</keyword>
<comment type="function">
    <text evidence="4">Ferredoxins are iron-sulfur proteins that transfer electrons in a wide variety of metabolic reactions.</text>
</comment>
<reference evidence="7" key="1">
    <citation type="submission" date="2017-09" db="EMBL/GenBank/DDBJ databases">
        <title>Depth-based differentiation of microbial function through sediment-hosted aquifers and enrichment of novel symbionts in the deep terrestrial subsurface.</title>
        <authorList>
            <person name="Probst A.J."/>
            <person name="Ladd B."/>
            <person name="Jarett J.K."/>
            <person name="Geller-Mcgrath D.E."/>
            <person name="Sieber C.M.K."/>
            <person name="Emerson J.B."/>
            <person name="Anantharaman K."/>
            <person name="Thomas B.C."/>
            <person name="Malmstrom R."/>
            <person name="Stieglmeier M."/>
            <person name="Klingl A."/>
            <person name="Woyke T."/>
            <person name="Ryan C.M."/>
            <person name="Banfield J.F."/>
        </authorList>
    </citation>
    <scope>NUCLEOTIDE SEQUENCE [LARGE SCALE GENOMIC DNA]</scope>
</reference>
<evidence type="ECO:0000256" key="2">
    <source>
        <dbReference type="ARBA" id="ARBA00023004"/>
    </source>
</evidence>
<dbReference type="Pfam" id="PF13459">
    <property type="entry name" value="Fer4_15"/>
    <property type="match status" value="1"/>
</dbReference>
<evidence type="ECO:0000256" key="4">
    <source>
        <dbReference type="RuleBase" id="RU368020"/>
    </source>
</evidence>
<keyword evidence="1 4" id="KW-0479">Metal-binding</keyword>
<feature type="domain" description="4Fe-4S ferredoxin-type" evidence="5">
    <location>
        <begin position="1"/>
        <end position="29"/>
    </location>
</feature>